<evidence type="ECO:0000313" key="2">
    <source>
        <dbReference type="Proteomes" id="UP000245626"/>
    </source>
</evidence>
<protein>
    <submittedName>
        <fullName evidence="1">Uncharacterized protein</fullName>
    </submittedName>
</protein>
<evidence type="ECO:0000313" key="1">
    <source>
        <dbReference type="EMBL" id="PWN50188.1"/>
    </source>
</evidence>
<reference evidence="1 2" key="1">
    <citation type="journal article" date="2018" name="Mol. Biol. Evol.">
        <title>Broad Genomic Sampling Reveals a Smut Pathogenic Ancestry of the Fungal Clade Ustilaginomycotina.</title>
        <authorList>
            <person name="Kijpornyongpan T."/>
            <person name="Mondo S.J."/>
            <person name="Barry K."/>
            <person name="Sandor L."/>
            <person name="Lee J."/>
            <person name="Lipzen A."/>
            <person name="Pangilinan J."/>
            <person name="LaButti K."/>
            <person name="Hainaut M."/>
            <person name="Henrissat B."/>
            <person name="Grigoriev I.V."/>
            <person name="Spatafora J.W."/>
            <person name="Aime M.C."/>
        </authorList>
    </citation>
    <scope>NUCLEOTIDE SEQUENCE [LARGE SCALE GENOMIC DNA]</scope>
    <source>
        <strain evidence="1 2">SA 807</strain>
    </source>
</reference>
<gene>
    <name evidence="1" type="ORF">IE53DRAFT_330732</name>
</gene>
<dbReference type="EMBL" id="KZ819959">
    <property type="protein sequence ID" value="PWN50188.1"/>
    <property type="molecule type" value="Genomic_DNA"/>
</dbReference>
<organism evidence="1 2">
    <name type="scientific">Violaceomyces palustris</name>
    <dbReference type="NCBI Taxonomy" id="1673888"/>
    <lineage>
        <taxon>Eukaryota</taxon>
        <taxon>Fungi</taxon>
        <taxon>Dikarya</taxon>
        <taxon>Basidiomycota</taxon>
        <taxon>Ustilaginomycotina</taxon>
        <taxon>Ustilaginomycetes</taxon>
        <taxon>Violaceomycetales</taxon>
        <taxon>Violaceomycetaceae</taxon>
        <taxon>Violaceomyces</taxon>
    </lineage>
</organism>
<dbReference type="Proteomes" id="UP000245626">
    <property type="component" value="Unassembled WGS sequence"/>
</dbReference>
<keyword evidence="2" id="KW-1185">Reference proteome</keyword>
<name>A0ACD0NWH5_9BASI</name>
<accession>A0ACD0NWH5</accession>
<proteinExistence type="predicted"/>
<sequence length="468" mass="54210">MPPSSSQSQAGASAAAAAAAENYSSFPAIKTEELVGVLSEMGLVVSPEDITRPTSTIAYRIFVAFLECLSGTSQELLERTRHATLAQMEYRELYDDGLQFIMLFREIRAMMVAATITDFHLQDLTRPVPKRFKRQMSALVNFYRFRSDRIAEFEELTAEAEDLENKRNETEDMIEVKKVELERFKRQRILEEPEAKALKAENDKLAEHLLELKKKQGQFMNEHEAYKLEKENLIKKQTDLHYYIQSVQAELRNLQARIVSSPKKLRGSIEAMSEQVIQDRASLADIERKARELNDKLDVVTALESDIGSAIIAMEQVSNEIAKTNAEQKEADEVRSMINHNKHEVQTLSHLKEQTARKMKLANERLERARKNLDDQREINKVKMEDFEKRLEDVMNMKRERNAKIDVICAEHNELERELQTTVKEYEAQRAKMFQDRDHLCHLANVYMDTLSRFLSLDEFQPQKHVTA</sequence>